<name>A0A3N0B037_9ACTN</name>
<dbReference type="InterPro" id="IPR011006">
    <property type="entry name" value="CheY-like_superfamily"/>
</dbReference>
<proteinExistence type="predicted"/>
<dbReference type="Gene3D" id="1.10.3210.10">
    <property type="entry name" value="Hypothetical protein af1432"/>
    <property type="match status" value="1"/>
</dbReference>
<feature type="domain" description="HD-GYP" evidence="3">
    <location>
        <begin position="152"/>
        <end position="358"/>
    </location>
</feature>
<keyword evidence="6" id="KW-1185">Reference proteome</keyword>
<dbReference type="Proteomes" id="UP000786989">
    <property type="component" value="Unassembled WGS sequence"/>
</dbReference>
<dbReference type="OrthoDB" id="9802066at2"/>
<sequence>MELKRRDTILVVDDVEMNRAILTEVFRREFEIVEAEGGIQAKELIEAHAPRLAAVLLDIVMPDLDGIEVLRWAAEQRYTERIPFFLITAETASDTLKRGYDMGAVDVINKPFSPYFLRRRVNNAIDLFRKTEWLAMTVAEQQEEIARQLAELNRVNSAMIETLAMAIEFRDGESGEHVLRIRDITALLLAAPEMRGTLTDEQVALIATASILHDVGKIAIPDAILQKPGKLTPEEFEIMKLHTVRGSEMLALMPHAAEVESIYSFAQDICRHHHERWDGRGYPDGLVGDEISVAAQVVSLADVYDALTNARVYKPAFSHEVAMDMINEGKCGTFNPALLEAFNRVGPKLERGEHRRGVVGA</sequence>
<feature type="domain" description="Response regulatory" evidence="2">
    <location>
        <begin position="8"/>
        <end position="125"/>
    </location>
</feature>
<dbReference type="InterPro" id="IPR052020">
    <property type="entry name" value="Cyclic_di-GMP/3'3'-cGAMP_PDE"/>
</dbReference>
<evidence type="ECO:0000313" key="5">
    <source>
        <dbReference type="EMBL" id="RNL40278.1"/>
    </source>
</evidence>
<accession>A0A3N0B037</accession>
<dbReference type="CDD" id="cd00077">
    <property type="entry name" value="HDc"/>
    <property type="match status" value="1"/>
</dbReference>
<dbReference type="SUPFAM" id="SSF109604">
    <property type="entry name" value="HD-domain/PDEase-like"/>
    <property type="match status" value="1"/>
</dbReference>
<dbReference type="SMART" id="SM00448">
    <property type="entry name" value="REC"/>
    <property type="match status" value="1"/>
</dbReference>
<reference evidence="4" key="4">
    <citation type="submission" date="2021-09" db="EMBL/GenBank/DDBJ databases">
        <authorList>
            <person name="Gilroy R."/>
        </authorList>
    </citation>
    <scope>NUCLEOTIDE SEQUENCE</scope>
    <source>
        <strain evidence="4">ChiGjej6B6-11269</strain>
    </source>
</reference>
<dbReference type="Gene3D" id="3.40.50.2300">
    <property type="match status" value="1"/>
</dbReference>
<dbReference type="PROSITE" id="PS51832">
    <property type="entry name" value="HD_GYP"/>
    <property type="match status" value="1"/>
</dbReference>
<evidence type="ECO:0000259" key="3">
    <source>
        <dbReference type="PROSITE" id="PS51832"/>
    </source>
</evidence>
<dbReference type="Pfam" id="PF13487">
    <property type="entry name" value="HD_5"/>
    <property type="match status" value="1"/>
</dbReference>
<organism evidence="5 6">
    <name type="scientific">Slackia equolifaciens</name>
    <dbReference type="NCBI Taxonomy" id="498718"/>
    <lineage>
        <taxon>Bacteria</taxon>
        <taxon>Bacillati</taxon>
        <taxon>Actinomycetota</taxon>
        <taxon>Coriobacteriia</taxon>
        <taxon>Eggerthellales</taxon>
        <taxon>Eggerthellaceae</taxon>
        <taxon>Slackia</taxon>
    </lineage>
</organism>
<dbReference type="PROSITE" id="PS50110">
    <property type="entry name" value="RESPONSE_REGULATORY"/>
    <property type="match status" value="1"/>
</dbReference>
<feature type="modified residue" description="4-aspartylphosphate" evidence="1">
    <location>
        <position position="58"/>
    </location>
</feature>
<protein>
    <submittedName>
        <fullName evidence="4 5">Response regulator</fullName>
    </submittedName>
</protein>
<evidence type="ECO:0000256" key="1">
    <source>
        <dbReference type="PROSITE-ProRule" id="PRU00169"/>
    </source>
</evidence>
<dbReference type="Proteomes" id="UP000269591">
    <property type="component" value="Unassembled WGS sequence"/>
</dbReference>
<reference evidence="4" key="3">
    <citation type="journal article" date="2021" name="PeerJ">
        <title>Extensive microbial diversity within the chicken gut microbiome revealed by metagenomics and culture.</title>
        <authorList>
            <person name="Gilroy R."/>
            <person name="Ravi A."/>
            <person name="Getino M."/>
            <person name="Pursley I."/>
            <person name="Horton D.L."/>
            <person name="Alikhan N.F."/>
            <person name="Baker D."/>
            <person name="Gharbi K."/>
            <person name="Hall N."/>
            <person name="Watson M."/>
            <person name="Adriaenssens E.M."/>
            <person name="Foster-Nyarko E."/>
            <person name="Jarju S."/>
            <person name="Secka A."/>
            <person name="Antonio M."/>
            <person name="Oren A."/>
            <person name="Chaudhuri R.R."/>
            <person name="La Ragione R."/>
            <person name="Hildebrand F."/>
            <person name="Pallen M.J."/>
        </authorList>
    </citation>
    <scope>NUCLEOTIDE SEQUENCE</scope>
    <source>
        <strain evidence="4">ChiGjej6B6-11269</strain>
    </source>
</reference>
<reference evidence="6" key="1">
    <citation type="submission" date="2018-05" db="EMBL/GenBank/DDBJ databases">
        <title>Genome Sequencing of selected type strains of the family Eggerthellaceae.</title>
        <authorList>
            <person name="Danylec N."/>
            <person name="Stoll D.A."/>
            <person name="Doetsch A."/>
            <person name="Huch M."/>
        </authorList>
    </citation>
    <scope>NUCLEOTIDE SEQUENCE [LARGE SCALE GENOMIC DNA]</scope>
    <source>
        <strain evidence="6">DSM 24851</strain>
    </source>
</reference>
<dbReference type="EMBL" id="QIBX01000008">
    <property type="protein sequence ID" value="RNL40278.1"/>
    <property type="molecule type" value="Genomic_DNA"/>
</dbReference>
<dbReference type="SMART" id="SM00471">
    <property type="entry name" value="HDc"/>
    <property type="match status" value="1"/>
</dbReference>
<dbReference type="AlphaFoldDB" id="A0A3N0B037"/>
<comment type="caution">
    <text evidence="5">The sequence shown here is derived from an EMBL/GenBank/DDBJ whole genome shotgun (WGS) entry which is preliminary data.</text>
</comment>
<dbReference type="RefSeq" id="WP_123208828.1">
    <property type="nucleotide sequence ID" value="NZ_JBHTHO010000022.1"/>
</dbReference>
<dbReference type="PANTHER" id="PTHR45228:SF4">
    <property type="entry name" value="LIPOPROTEIN"/>
    <property type="match status" value="1"/>
</dbReference>
<gene>
    <name evidence="5" type="ORF">DMP06_05950</name>
    <name evidence="4" type="ORF">K8U77_04240</name>
</gene>
<dbReference type="GO" id="GO:0000160">
    <property type="term" value="P:phosphorelay signal transduction system"/>
    <property type="evidence" value="ECO:0007669"/>
    <property type="project" value="InterPro"/>
</dbReference>
<dbReference type="PANTHER" id="PTHR45228">
    <property type="entry name" value="CYCLIC DI-GMP PHOSPHODIESTERASE TM_0186-RELATED"/>
    <property type="match status" value="1"/>
</dbReference>
<evidence type="ECO:0000313" key="4">
    <source>
        <dbReference type="EMBL" id="HJF65312.1"/>
    </source>
</evidence>
<dbReference type="Pfam" id="PF00072">
    <property type="entry name" value="Response_reg"/>
    <property type="match status" value="1"/>
</dbReference>
<dbReference type="InterPro" id="IPR003607">
    <property type="entry name" value="HD/PDEase_dom"/>
</dbReference>
<evidence type="ECO:0000313" key="6">
    <source>
        <dbReference type="Proteomes" id="UP000269591"/>
    </source>
</evidence>
<dbReference type="InterPro" id="IPR001789">
    <property type="entry name" value="Sig_transdc_resp-reg_receiver"/>
</dbReference>
<evidence type="ECO:0000259" key="2">
    <source>
        <dbReference type="PROSITE" id="PS50110"/>
    </source>
</evidence>
<dbReference type="SUPFAM" id="SSF52172">
    <property type="entry name" value="CheY-like"/>
    <property type="match status" value="1"/>
</dbReference>
<reference evidence="5" key="2">
    <citation type="journal article" date="2019" name="Microbiol. Resour. Announc.">
        <title>Draft Genome Sequences of Type Strains of Gordonibacter faecihominis, Paraeggerthella hongkongensis, Parvibacter caecicola,Slackia equolifaciens, Slackia faecicanis, and Slackia isoflavoniconvertens.</title>
        <authorList>
            <person name="Danylec N."/>
            <person name="Stoll D.A."/>
            <person name="Dotsch A."/>
            <person name="Huch M."/>
        </authorList>
    </citation>
    <scope>NUCLEOTIDE SEQUENCE</scope>
    <source>
        <strain evidence="5">DSM 24851</strain>
    </source>
</reference>
<keyword evidence="1" id="KW-0597">Phosphoprotein</keyword>
<dbReference type="EMBL" id="DYWI01000070">
    <property type="protein sequence ID" value="HJF65312.1"/>
    <property type="molecule type" value="Genomic_DNA"/>
</dbReference>
<dbReference type="InterPro" id="IPR037522">
    <property type="entry name" value="HD_GYP_dom"/>
</dbReference>